<keyword evidence="3" id="KW-1185">Reference proteome</keyword>
<evidence type="ECO:0000313" key="3">
    <source>
        <dbReference type="Proteomes" id="UP000002586"/>
    </source>
</evidence>
<protein>
    <submittedName>
        <fullName evidence="2">CheC, inhibitor of MCP methylation</fullName>
    </submittedName>
</protein>
<dbReference type="HOGENOM" id="CLU_087860_0_2_5"/>
<dbReference type="InterPro" id="IPR028976">
    <property type="entry name" value="CheC-like_sf"/>
</dbReference>
<evidence type="ECO:0000256" key="1">
    <source>
        <dbReference type="ARBA" id="ARBA00022500"/>
    </source>
</evidence>
<gene>
    <name evidence="2" type="ordered locus">Mmc1_0702</name>
</gene>
<dbReference type="eggNOG" id="COG1776">
    <property type="taxonomic scope" value="Bacteria"/>
</dbReference>
<dbReference type="Proteomes" id="UP000002586">
    <property type="component" value="Chromosome"/>
</dbReference>
<dbReference type="SUPFAM" id="SSF103039">
    <property type="entry name" value="CheC-like"/>
    <property type="match status" value="1"/>
</dbReference>
<sequence length="208" mass="23213">MTTPWTFEMDLLKELFNIGIGRSADTLSRLVDDEVVIHLHDACLMDNAQSVTSLKRAAFTNDTQQLTFHYTLDFDGHKIPSIVVLLASTEQINRLIGRLYQEEPPPAEPDGPSRDVYQTVMDLFVSTCMGSVADLLAVTMQQQRVLFTNHDLSQSGLPCPSNKPCLCLEIHFSMPSAALEGHLHLLFDAAILPDLTQRYQTILNRAEG</sequence>
<evidence type="ECO:0000313" key="2">
    <source>
        <dbReference type="EMBL" id="ABK43223.1"/>
    </source>
</evidence>
<reference evidence="2 3" key="2">
    <citation type="journal article" date="2012" name="Int. J. Syst. Evol. Microbiol.">
        <title>Magnetococcus marinus gen. nov., sp. nov., a marine, magnetotactic bacterium that represents a novel lineage (Magnetococcaceae fam. nov.; Magnetococcales ord. nov.) at the base of the Alphaproteobacteria.</title>
        <authorList>
            <person name="Bazylinski D.A."/>
            <person name="Williams T.J."/>
            <person name="Lefevre C.T."/>
            <person name="Berg R.J."/>
            <person name="Zhang C.L."/>
            <person name="Bowser S.S."/>
            <person name="Dean A.J."/>
            <person name="Beveridge T.J."/>
        </authorList>
    </citation>
    <scope>NUCLEOTIDE SEQUENCE [LARGE SCALE GENOMIC DNA]</scope>
    <source>
        <strain evidence="3">ATCC BAA-1437 / JCM 17883 / MC-1</strain>
    </source>
</reference>
<dbReference type="Gene3D" id="3.40.1550.10">
    <property type="entry name" value="CheC-like"/>
    <property type="match status" value="1"/>
</dbReference>
<proteinExistence type="predicted"/>
<name>A0L5I0_MAGMM</name>
<accession>A0L5I0</accession>
<dbReference type="EMBL" id="CP000471">
    <property type="protein sequence ID" value="ABK43223.1"/>
    <property type="molecule type" value="Genomic_DNA"/>
</dbReference>
<organism evidence="2 3">
    <name type="scientific">Magnetococcus marinus (strain ATCC BAA-1437 / JCM 17883 / MC-1)</name>
    <dbReference type="NCBI Taxonomy" id="156889"/>
    <lineage>
        <taxon>Bacteria</taxon>
        <taxon>Pseudomonadati</taxon>
        <taxon>Pseudomonadota</taxon>
        <taxon>Magnetococcia</taxon>
        <taxon>Magnetococcales</taxon>
        <taxon>Magnetococcaceae</taxon>
        <taxon>Magnetococcus</taxon>
    </lineage>
</organism>
<reference evidence="3" key="1">
    <citation type="journal article" date="2009" name="Appl. Environ. Microbiol.">
        <title>Complete genome sequence of the chemolithoautotrophic marine magnetotactic coccus strain MC-1.</title>
        <authorList>
            <person name="Schubbe S."/>
            <person name="Williams T.J."/>
            <person name="Xie G."/>
            <person name="Kiss H.E."/>
            <person name="Brettin T.S."/>
            <person name="Martinez D."/>
            <person name="Ross C.A."/>
            <person name="Schuler D."/>
            <person name="Cox B.L."/>
            <person name="Nealson K.H."/>
            <person name="Bazylinski D.A."/>
        </authorList>
    </citation>
    <scope>NUCLEOTIDE SEQUENCE [LARGE SCALE GENOMIC DNA]</scope>
    <source>
        <strain evidence="3">ATCC BAA-1437 / JCM 17883 / MC-1</strain>
    </source>
</reference>
<keyword evidence="1" id="KW-0145">Chemotaxis</keyword>
<dbReference type="KEGG" id="mgm:Mmc1_0702"/>
<dbReference type="GO" id="GO:0006935">
    <property type="term" value="P:chemotaxis"/>
    <property type="evidence" value="ECO:0007669"/>
    <property type="project" value="UniProtKB-KW"/>
</dbReference>
<dbReference type="AlphaFoldDB" id="A0L5I0"/>
<dbReference type="RefSeq" id="WP_011712383.1">
    <property type="nucleotide sequence ID" value="NC_008576.1"/>
</dbReference>
<dbReference type="STRING" id="156889.Mmc1_0702"/>
<dbReference type="OrthoDB" id="274823at2"/>